<comment type="subcellular location">
    <subcellularLocation>
        <location evidence="9">Cytoplasm</location>
    </subcellularLocation>
</comment>
<dbReference type="EC" id="2.7.2.8" evidence="9"/>
<evidence type="ECO:0000259" key="10">
    <source>
        <dbReference type="Pfam" id="PF00696"/>
    </source>
</evidence>
<dbReference type="FunFam" id="3.40.1160.10:FF:000004">
    <property type="entry name" value="Acetylglutamate kinase"/>
    <property type="match status" value="1"/>
</dbReference>
<evidence type="ECO:0000313" key="12">
    <source>
        <dbReference type="Proteomes" id="UP000526083"/>
    </source>
</evidence>
<comment type="pathway">
    <text evidence="1 9">Amino-acid biosynthesis; L-arginine biosynthesis; N(2)-acetyl-L-ornithine from L-glutamate: step 2/4.</text>
</comment>
<protein>
    <recommendedName>
        <fullName evidence="9">Acetylglutamate kinase</fullName>
        <ecNumber evidence="9">2.7.2.8</ecNumber>
    </recommendedName>
    <alternativeName>
        <fullName evidence="9">N-acetyl-L-glutamate 5-phosphotransferase</fullName>
    </alternativeName>
    <alternativeName>
        <fullName evidence="9">NAG kinase</fullName>
        <shortName evidence="9">NAGK</shortName>
    </alternativeName>
</protein>
<dbReference type="GO" id="GO:0005737">
    <property type="term" value="C:cytoplasm"/>
    <property type="evidence" value="ECO:0007669"/>
    <property type="project" value="UniProtKB-SubCell"/>
</dbReference>
<gene>
    <name evidence="9" type="primary">argB</name>
    <name evidence="11" type="ORF">FHX48_001487</name>
</gene>
<dbReference type="PANTHER" id="PTHR23342">
    <property type="entry name" value="N-ACETYLGLUTAMATE SYNTHASE"/>
    <property type="match status" value="1"/>
</dbReference>
<keyword evidence="12" id="KW-1185">Reference proteome</keyword>
<dbReference type="InterPro" id="IPR037528">
    <property type="entry name" value="ArgB"/>
</dbReference>
<dbReference type="InterPro" id="IPR036393">
    <property type="entry name" value="AceGlu_kinase-like_sf"/>
</dbReference>
<accession>A0A7W3JP34</accession>
<dbReference type="CDD" id="cd04250">
    <property type="entry name" value="AAK_NAGK-C"/>
    <property type="match status" value="1"/>
</dbReference>
<dbReference type="InterPro" id="IPR001048">
    <property type="entry name" value="Asp/Glu/Uridylate_kinase"/>
</dbReference>
<sequence length="301" mass="31861">MTNIDIQDTDPAEASAKAQTLIDSLPWLKRYSDQIIVIKYGGNAMVSEELQDAFAEDMAYLRYVGIKPVVVHGGGPQISNMLDRLAIPSEFKGGYRVTSTEAISVVRMVLTGQINPQLVAKINAHGPVATGLSGEDAGLFGGRQRAVFVDGAEHSLGRVGDVVEVDPQPVLDQIAAGRVPVVSSIAPDIDNPGQSLNVNADAAAAALAVALEATKLVVLTDVAGLYADWPNRDSLVSHLTSTELRELLPRLQSGMIPKMQACLEAVEGNVETAAIIDGRIPHSVLVELFTHKGIGTEVVKG</sequence>
<evidence type="ECO:0000256" key="8">
    <source>
        <dbReference type="ARBA" id="ARBA00048141"/>
    </source>
</evidence>
<dbReference type="InterPro" id="IPR004662">
    <property type="entry name" value="AcgluKinase_fam"/>
</dbReference>
<evidence type="ECO:0000256" key="9">
    <source>
        <dbReference type="HAMAP-Rule" id="MF_00082"/>
    </source>
</evidence>
<comment type="catalytic activity">
    <reaction evidence="8 9">
        <text>N-acetyl-L-glutamate + ATP = N-acetyl-L-glutamyl 5-phosphate + ADP</text>
        <dbReference type="Rhea" id="RHEA:14629"/>
        <dbReference type="ChEBI" id="CHEBI:30616"/>
        <dbReference type="ChEBI" id="CHEBI:44337"/>
        <dbReference type="ChEBI" id="CHEBI:57936"/>
        <dbReference type="ChEBI" id="CHEBI:456216"/>
        <dbReference type="EC" id="2.7.2.8"/>
    </reaction>
</comment>
<feature type="site" description="Transition state stabilizer" evidence="9">
    <location>
        <position position="39"/>
    </location>
</feature>
<feature type="site" description="Transition state stabilizer" evidence="9">
    <location>
        <position position="258"/>
    </location>
</feature>
<reference evidence="11 12" key="1">
    <citation type="submission" date="2020-07" db="EMBL/GenBank/DDBJ databases">
        <title>Sequencing the genomes of 1000 actinobacteria strains.</title>
        <authorList>
            <person name="Klenk H.-P."/>
        </authorList>
    </citation>
    <scope>NUCLEOTIDE SEQUENCE [LARGE SCALE GENOMIC DNA]</scope>
    <source>
        <strain evidence="11 12">DSM 27576</strain>
    </source>
</reference>
<organism evidence="11 12">
    <name type="scientific">Microbacterium halimionae</name>
    <dbReference type="NCBI Taxonomy" id="1526413"/>
    <lineage>
        <taxon>Bacteria</taxon>
        <taxon>Bacillati</taxon>
        <taxon>Actinomycetota</taxon>
        <taxon>Actinomycetes</taxon>
        <taxon>Micrococcales</taxon>
        <taxon>Microbacteriaceae</taxon>
        <taxon>Microbacterium</taxon>
    </lineage>
</organism>
<evidence type="ECO:0000256" key="4">
    <source>
        <dbReference type="ARBA" id="ARBA00022679"/>
    </source>
</evidence>
<dbReference type="UniPathway" id="UPA00068">
    <property type="reaction ID" value="UER00107"/>
</dbReference>
<keyword evidence="7 9" id="KW-0067">ATP-binding</keyword>
<evidence type="ECO:0000256" key="2">
    <source>
        <dbReference type="ARBA" id="ARBA00022571"/>
    </source>
</evidence>
<dbReference type="PRINTS" id="PR00474">
    <property type="entry name" value="GLU5KINASE"/>
</dbReference>
<dbReference type="HAMAP" id="MF_00082">
    <property type="entry name" value="ArgB"/>
    <property type="match status" value="1"/>
</dbReference>
<feature type="binding site" evidence="9">
    <location>
        <position position="96"/>
    </location>
    <ligand>
        <name>substrate</name>
    </ligand>
</feature>
<evidence type="ECO:0000256" key="7">
    <source>
        <dbReference type="ARBA" id="ARBA00022840"/>
    </source>
</evidence>
<keyword evidence="5 9" id="KW-0547">Nucleotide-binding</keyword>
<comment type="function">
    <text evidence="9">Catalyzes the ATP-dependent phosphorylation of N-acetyl-L-glutamate.</text>
</comment>
<dbReference type="GO" id="GO:0003991">
    <property type="term" value="F:acetylglutamate kinase activity"/>
    <property type="evidence" value="ECO:0007669"/>
    <property type="project" value="UniProtKB-UniRule"/>
</dbReference>
<dbReference type="PIRSF" id="PIRSF000728">
    <property type="entry name" value="NAGK"/>
    <property type="match status" value="1"/>
</dbReference>
<proteinExistence type="inferred from homology"/>
<feature type="binding site" evidence="9">
    <location>
        <begin position="74"/>
        <end position="75"/>
    </location>
    <ligand>
        <name>substrate</name>
    </ligand>
</feature>
<dbReference type="RefSeq" id="WP_167047626.1">
    <property type="nucleotide sequence ID" value="NZ_JAAOZB010000001.1"/>
</dbReference>
<evidence type="ECO:0000313" key="11">
    <source>
        <dbReference type="EMBL" id="MBA8816414.1"/>
    </source>
</evidence>
<dbReference type="Gene3D" id="3.40.1160.10">
    <property type="entry name" value="Acetylglutamate kinase-like"/>
    <property type="match status" value="1"/>
</dbReference>
<dbReference type="SUPFAM" id="SSF53633">
    <property type="entry name" value="Carbamate kinase-like"/>
    <property type="match status" value="1"/>
</dbReference>
<evidence type="ECO:0000256" key="5">
    <source>
        <dbReference type="ARBA" id="ARBA00022741"/>
    </source>
</evidence>
<keyword evidence="3 9" id="KW-0028">Amino-acid biosynthesis</keyword>
<dbReference type="Pfam" id="PF00696">
    <property type="entry name" value="AA_kinase"/>
    <property type="match status" value="1"/>
</dbReference>
<evidence type="ECO:0000256" key="3">
    <source>
        <dbReference type="ARBA" id="ARBA00022605"/>
    </source>
</evidence>
<dbReference type="InterPro" id="IPR041727">
    <property type="entry name" value="NAGK-C"/>
</dbReference>
<dbReference type="GO" id="GO:0042450">
    <property type="term" value="P:L-arginine biosynthetic process via ornithine"/>
    <property type="evidence" value="ECO:0007669"/>
    <property type="project" value="UniProtKB-UniRule"/>
</dbReference>
<keyword evidence="4 9" id="KW-0808">Transferase</keyword>
<dbReference type="AlphaFoldDB" id="A0A7W3JP34"/>
<keyword evidence="9" id="KW-0963">Cytoplasm</keyword>
<feature type="domain" description="Aspartate/glutamate/uridylate kinase" evidence="10">
    <location>
        <begin position="35"/>
        <end position="276"/>
    </location>
</feature>
<feature type="binding site" evidence="9">
    <location>
        <position position="197"/>
    </location>
    <ligand>
        <name>substrate</name>
    </ligand>
</feature>
<keyword evidence="6 9" id="KW-0418">Kinase</keyword>
<dbReference type="NCBIfam" id="TIGR00761">
    <property type="entry name" value="argB"/>
    <property type="match status" value="1"/>
</dbReference>
<dbReference type="GO" id="GO:0005524">
    <property type="term" value="F:ATP binding"/>
    <property type="evidence" value="ECO:0007669"/>
    <property type="project" value="UniProtKB-UniRule"/>
</dbReference>
<comment type="caution">
    <text evidence="11">The sequence shown here is derived from an EMBL/GenBank/DDBJ whole genome shotgun (WGS) entry which is preliminary data.</text>
</comment>
<comment type="similarity">
    <text evidence="9">Belongs to the acetylglutamate kinase family. ArgB subfamily.</text>
</comment>
<dbReference type="PANTHER" id="PTHR23342:SF0">
    <property type="entry name" value="N-ACETYLGLUTAMATE SYNTHASE, MITOCHONDRIAL"/>
    <property type="match status" value="1"/>
</dbReference>
<dbReference type="EMBL" id="JACGWY010000002">
    <property type="protein sequence ID" value="MBA8816414.1"/>
    <property type="molecule type" value="Genomic_DNA"/>
</dbReference>
<keyword evidence="2 9" id="KW-0055">Arginine biosynthesis</keyword>
<name>A0A7W3JP34_9MICO</name>
<dbReference type="Proteomes" id="UP000526083">
    <property type="component" value="Unassembled WGS sequence"/>
</dbReference>
<evidence type="ECO:0000256" key="6">
    <source>
        <dbReference type="ARBA" id="ARBA00022777"/>
    </source>
</evidence>
<dbReference type="InterPro" id="IPR001057">
    <property type="entry name" value="Glu/AcGlu_kinase"/>
</dbReference>
<evidence type="ECO:0000256" key="1">
    <source>
        <dbReference type="ARBA" id="ARBA00004828"/>
    </source>
</evidence>